<dbReference type="SUPFAM" id="SSF52777">
    <property type="entry name" value="CoA-dependent acyltransferases"/>
    <property type="match status" value="1"/>
</dbReference>
<dbReference type="PANTHER" id="PTHR31650">
    <property type="entry name" value="O-ACYLTRANSFERASE (WSD1-LIKE) FAMILY PROTEIN"/>
    <property type="match status" value="1"/>
</dbReference>
<name>A0A5C5BB53_9MICO</name>
<gene>
    <name evidence="2" type="ORF">FH969_12605</name>
</gene>
<dbReference type="GO" id="GO:0008374">
    <property type="term" value="F:O-acyltransferase activity"/>
    <property type="evidence" value="ECO:0007669"/>
    <property type="project" value="InterPro"/>
</dbReference>
<dbReference type="InterPro" id="IPR009721">
    <property type="entry name" value="O-acyltransferase_WSD1_C"/>
</dbReference>
<feature type="domain" description="O-acyltransferase WSD1 C-terminal" evidence="1">
    <location>
        <begin position="269"/>
        <end position="395"/>
    </location>
</feature>
<evidence type="ECO:0000313" key="2">
    <source>
        <dbReference type="EMBL" id="TNU73195.1"/>
    </source>
</evidence>
<keyword evidence="3" id="KW-1185">Reference proteome</keyword>
<organism evidence="2 3">
    <name type="scientific">Miniimonas arenae</name>
    <dbReference type="NCBI Taxonomy" id="676201"/>
    <lineage>
        <taxon>Bacteria</taxon>
        <taxon>Bacillati</taxon>
        <taxon>Actinomycetota</taxon>
        <taxon>Actinomycetes</taxon>
        <taxon>Micrococcales</taxon>
        <taxon>Beutenbergiaceae</taxon>
        <taxon>Miniimonas</taxon>
    </lineage>
</organism>
<dbReference type="AlphaFoldDB" id="A0A5C5BB53"/>
<evidence type="ECO:0000313" key="3">
    <source>
        <dbReference type="Proteomes" id="UP000313849"/>
    </source>
</evidence>
<proteinExistence type="predicted"/>
<dbReference type="GO" id="GO:0005886">
    <property type="term" value="C:plasma membrane"/>
    <property type="evidence" value="ECO:0007669"/>
    <property type="project" value="TreeGrafter"/>
</dbReference>
<dbReference type="GO" id="GO:0019432">
    <property type="term" value="P:triglyceride biosynthetic process"/>
    <property type="evidence" value="ECO:0007669"/>
    <property type="project" value="TreeGrafter"/>
</dbReference>
<accession>A0A5C5BB53</accession>
<dbReference type="Gene3D" id="3.30.559.10">
    <property type="entry name" value="Chloramphenicol acetyltransferase-like domain"/>
    <property type="match status" value="1"/>
</dbReference>
<comment type="caution">
    <text evidence="2">The sequence shown here is derived from an EMBL/GenBank/DDBJ whole genome shotgun (WGS) entry which is preliminary data.</text>
</comment>
<dbReference type="PANTHER" id="PTHR31650:SF1">
    <property type="entry name" value="WAX ESTER SYNTHASE_DIACYLGLYCEROL ACYLTRANSFERASE 4-RELATED"/>
    <property type="match status" value="1"/>
</dbReference>
<sequence>MTGVPLTWSERAELASDVGPDPRFVGAILSLADAVPLARLRERVTTRALDVPSLRRVLVDPGGRPHWLPAAGDLGSHVDLAPLDGGPLAATAGLLCRDLDPRRPLWQLTLVADPDDPPGAGRWLVVRVHHAVADGPTAIAEILHLLADIPVRAVDDGGALSSRHLGTAGFGRSARWMPPGVGLVAALAPRSPRTSLLRPIAPGCELVVLRLDLEAVHAAGRRAGGTVNDVLLAAVALLHGALARERGERLRHVTVSVPVMWGGSRRRRNTVGLLRVAVPAPATGETATSYISRIAARTRRRKALLVDDSPARLTAPVTVALARLGLLRPLMARQRQITTLLTNVHGPVGSVEVCGSRVRTIVPLTPAAGNIPVVAAALSYGTQLVLTLRIDPTALSAEGVRRVARAAVERVAPGSLRDDDW</sequence>
<dbReference type="InterPro" id="IPR023213">
    <property type="entry name" value="CAT-like_dom_sf"/>
</dbReference>
<dbReference type="Pfam" id="PF06974">
    <property type="entry name" value="WS_DGAT_C"/>
    <property type="match status" value="1"/>
</dbReference>
<protein>
    <submittedName>
        <fullName evidence="2">DUF1298 domain-containing protein</fullName>
    </submittedName>
</protein>
<dbReference type="RefSeq" id="WP_139987461.1">
    <property type="nucleotide sequence ID" value="NZ_VENP01000058.1"/>
</dbReference>
<dbReference type="Proteomes" id="UP000313849">
    <property type="component" value="Unassembled WGS sequence"/>
</dbReference>
<evidence type="ECO:0000259" key="1">
    <source>
        <dbReference type="Pfam" id="PF06974"/>
    </source>
</evidence>
<dbReference type="EMBL" id="VENP01000058">
    <property type="protein sequence ID" value="TNU73195.1"/>
    <property type="molecule type" value="Genomic_DNA"/>
</dbReference>
<dbReference type="OrthoDB" id="9810950at2"/>
<dbReference type="InterPro" id="IPR045034">
    <property type="entry name" value="O-acyltransferase_WSD1-like"/>
</dbReference>
<reference evidence="2 3" key="1">
    <citation type="submission" date="2019-06" db="EMBL/GenBank/DDBJ databases">
        <title>Draft genome sequence of Miniimonas arenae KCTC 19750T isolated from sea sand.</title>
        <authorList>
            <person name="Park S.-J."/>
        </authorList>
    </citation>
    <scope>NUCLEOTIDE SEQUENCE [LARGE SCALE GENOMIC DNA]</scope>
    <source>
        <strain evidence="2 3">KCTC 19750</strain>
    </source>
</reference>